<name>U6MGC6_EIMMA</name>
<keyword evidence="4" id="KW-1185">Reference proteome</keyword>
<evidence type="ECO:0000313" key="3">
    <source>
        <dbReference type="EMBL" id="CDJ61514.1"/>
    </source>
</evidence>
<proteinExistence type="predicted"/>
<reference evidence="3" key="1">
    <citation type="submission" date="2013-10" db="EMBL/GenBank/DDBJ databases">
        <title>Genomic analysis of the causative agents of coccidiosis in chickens.</title>
        <authorList>
            <person name="Reid A.J."/>
            <person name="Blake D."/>
            <person name="Billington K."/>
            <person name="Browne H."/>
            <person name="Dunn M."/>
            <person name="Hung S."/>
            <person name="Kawahara F."/>
            <person name="Miranda-Saavedra D."/>
            <person name="Mourier T."/>
            <person name="Nagra H."/>
            <person name="Otto T.D."/>
            <person name="Rawlings N."/>
            <person name="Sanchez A."/>
            <person name="Sanders M."/>
            <person name="Subramaniam C."/>
            <person name="Tay Y."/>
            <person name="Dear P."/>
            <person name="Doerig C."/>
            <person name="Gruber A."/>
            <person name="Parkinson J."/>
            <person name="Shirley M."/>
            <person name="Wan K.L."/>
            <person name="Berriman M."/>
            <person name="Tomley F."/>
            <person name="Pain A."/>
        </authorList>
    </citation>
    <scope>NUCLEOTIDE SEQUENCE [LARGE SCALE GENOMIC DNA]</scope>
    <source>
        <strain evidence="3">Weybridge</strain>
    </source>
</reference>
<evidence type="ECO:0000313" key="4">
    <source>
        <dbReference type="Proteomes" id="UP000030763"/>
    </source>
</evidence>
<dbReference type="OrthoDB" id="348514at2759"/>
<organism evidence="3 4">
    <name type="scientific">Eimeria maxima</name>
    <name type="common">Coccidian parasite</name>
    <dbReference type="NCBI Taxonomy" id="5804"/>
    <lineage>
        <taxon>Eukaryota</taxon>
        <taxon>Sar</taxon>
        <taxon>Alveolata</taxon>
        <taxon>Apicomplexa</taxon>
        <taxon>Conoidasida</taxon>
        <taxon>Coccidia</taxon>
        <taxon>Eucoccidiorida</taxon>
        <taxon>Eimeriorina</taxon>
        <taxon>Eimeriidae</taxon>
        <taxon>Eimeria</taxon>
    </lineage>
</organism>
<feature type="compositionally biased region" description="Polar residues" evidence="1">
    <location>
        <begin position="134"/>
        <end position="144"/>
    </location>
</feature>
<dbReference type="RefSeq" id="XP_013338164.1">
    <property type="nucleotide sequence ID" value="XM_013482710.1"/>
</dbReference>
<keyword evidence="2" id="KW-0812">Transmembrane</keyword>
<evidence type="ECO:0000256" key="2">
    <source>
        <dbReference type="SAM" id="Phobius"/>
    </source>
</evidence>
<protein>
    <submittedName>
        <fullName evidence="3">Uncharacterized protein</fullName>
    </submittedName>
</protein>
<feature type="region of interest" description="Disordered" evidence="1">
    <location>
        <begin position="521"/>
        <end position="545"/>
    </location>
</feature>
<accession>U6MGC6</accession>
<dbReference type="VEuPathDB" id="ToxoDB:EMWEY_00010640"/>
<sequence>MHLPLGDTSGSSPWGPLGVPLWGPLRGPQGLPISSRAARRQQQQKVQRNIRLFGSGFPDIEALDVGPPDIGAHDMGTPPAGAPVVGAPSGVLYPLDISIALRKQKKEGKGNLLNDKEKLKKMESPHFGKREKNQSGPFQKQQQPLSAWPVGTLGASACSSAAEAATAATATPARRARPQRSPPRPLPPYRIEGAPLEGPSRDYWEWGPSGGPSEDPLGSPRGGPFVYEGLEREMGEHVGRGFTDEEAGERRQVWGGHERERWRRSGLLRQLMKEGKVILRSDYSQQMLMKEKQKYFKRNRKTLKSSRHHWEQSAAAAVPVAGWPPSRPGDPPVEQQQQQQQQIKRRQQQTTEKLVVTQQERTPKETLQHTHANIDPKLQGILETEAVRLFEAATGDLPSIFGGLRKARHAAVTAAAVAAAVGTAVGADDFVVPLLQQHENIVKHFAAINGSCVAAAAGAAAAALFIFSACVCICLRREKHPKDSFVPFNRLKAYGRMIDQITACRNIQDEVGFELLCAPGNSNSSSSSSNRREPVQHMPPPRGIRINKNYELSEEKIRKAAEKLHEPLQEMEQSFAAIERRRMALSEEPPRILGGGRYAV</sequence>
<feature type="region of interest" description="Disordered" evidence="1">
    <location>
        <begin position="166"/>
        <end position="223"/>
    </location>
</feature>
<dbReference type="Proteomes" id="UP000030763">
    <property type="component" value="Unassembled WGS sequence"/>
</dbReference>
<feature type="transmembrane region" description="Helical" evidence="2">
    <location>
        <begin position="453"/>
        <end position="475"/>
    </location>
</feature>
<gene>
    <name evidence="3" type="ORF">EMWEY_00010640</name>
</gene>
<dbReference type="GeneID" id="25335050"/>
<feature type="region of interest" description="Disordered" evidence="1">
    <location>
        <begin position="108"/>
        <end position="144"/>
    </location>
</feature>
<feature type="region of interest" description="Disordered" evidence="1">
    <location>
        <begin position="1"/>
        <end position="21"/>
    </location>
</feature>
<feature type="region of interest" description="Disordered" evidence="1">
    <location>
        <begin position="301"/>
        <end position="337"/>
    </location>
</feature>
<dbReference type="AlphaFoldDB" id="U6MGC6"/>
<evidence type="ECO:0000256" key="1">
    <source>
        <dbReference type="SAM" id="MobiDB-lite"/>
    </source>
</evidence>
<dbReference type="EMBL" id="HG722106">
    <property type="protein sequence ID" value="CDJ61514.1"/>
    <property type="molecule type" value="Genomic_DNA"/>
</dbReference>
<feature type="compositionally biased region" description="Basic and acidic residues" evidence="1">
    <location>
        <begin position="114"/>
        <end position="133"/>
    </location>
</feature>
<keyword evidence="2" id="KW-1133">Transmembrane helix</keyword>
<reference evidence="3" key="2">
    <citation type="submission" date="2013-10" db="EMBL/GenBank/DDBJ databases">
        <authorList>
            <person name="Aslett M."/>
        </authorList>
    </citation>
    <scope>NUCLEOTIDE SEQUENCE [LARGE SCALE GENOMIC DNA]</scope>
    <source>
        <strain evidence="3">Weybridge</strain>
    </source>
</reference>
<keyword evidence="2" id="KW-0472">Membrane</keyword>